<sequence>MAACWSEAPDGKARDGFIRTATESNTDRQKQQRAERRTQRAVRVSQHFTELEEEEATTGGQPEGQAPVQPEVRAPEPLVIFEEEMEYSDSTRLALGTLPIYTGTKEEDRPKFLREFALMCENFVRQHNASIRKKLRKFMMKGTQGKVDLLTQKPQELGQNGLTYMKMCQRREMQLNTGKVLSDEALRTFIEDCVENLRIKIFQTRVKEQLRAQFPPPNRVTWKDLEAIIEVQDKLKSDAESWILTFLQEITRRCGCQYSTWEARQHGGLDLKAIKNSIKKI</sequence>
<comment type="caution">
    <text evidence="2">The sequence shown here is derived from an EMBL/GenBank/DDBJ whole genome shotgun (WGS) entry which is preliminary data.</text>
</comment>
<protein>
    <submittedName>
        <fullName evidence="2">Uncharacterized protein</fullName>
    </submittedName>
</protein>
<feature type="region of interest" description="Disordered" evidence="1">
    <location>
        <begin position="1"/>
        <end position="70"/>
    </location>
</feature>
<feature type="non-terminal residue" evidence="2">
    <location>
        <position position="281"/>
    </location>
</feature>
<evidence type="ECO:0000256" key="1">
    <source>
        <dbReference type="SAM" id="MobiDB-lite"/>
    </source>
</evidence>
<evidence type="ECO:0000313" key="2">
    <source>
        <dbReference type="EMBL" id="KAK3281796.1"/>
    </source>
</evidence>
<dbReference type="EMBL" id="LGRX02003698">
    <property type="protein sequence ID" value="KAK3281796.1"/>
    <property type="molecule type" value="Genomic_DNA"/>
</dbReference>
<gene>
    <name evidence="2" type="ORF">CYMTET_10425</name>
</gene>
<keyword evidence="3" id="KW-1185">Reference proteome</keyword>
<evidence type="ECO:0000313" key="3">
    <source>
        <dbReference type="Proteomes" id="UP001190700"/>
    </source>
</evidence>
<reference evidence="2 3" key="1">
    <citation type="journal article" date="2015" name="Genome Biol. Evol.">
        <title>Comparative Genomics of a Bacterivorous Green Alga Reveals Evolutionary Causalities and Consequences of Phago-Mixotrophic Mode of Nutrition.</title>
        <authorList>
            <person name="Burns J.A."/>
            <person name="Paasch A."/>
            <person name="Narechania A."/>
            <person name="Kim E."/>
        </authorList>
    </citation>
    <scope>NUCLEOTIDE SEQUENCE [LARGE SCALE GENOMIC DNA]</scope>
    <source>
        <strain evidence="2 3">PLY_AMNH</strain>
    </source>
</reference>
<dbReference type="Proteomes" id="UP001190700">
    <property type="component" value="Unassembled WGS sequence"/>
</dbReference>
<feature type="compositionally biased region" description="Basic and acidic residues" evidence="1">
    <location>
        <begin position="25"/>
        <end position="38"/>
    </location>
</feature>
<dbReference type="AlphaFoldDB" id="A0AAE0GQR0"/>
<accession>A0AAE0GQR0</accession>
<name>A0AAE0GQR0_9CHLO</name>
<organism evidence="2 3">
    <name type="scientific">Cymbomonas tetramitiformis</name>
    <dbReference type="NCBI Taxonomy" id="36881"/>
    <lineage>
        <taxon>Eukaryota</taxon>
        <taxon>Viridiplantae</taxon>
        <taxon>Chlorophyta</taxon>
        <taxon>Pyramimonadophyceae</taxon>
        <taxon>Pyramimonadales</taxon>
        <taxon>Pyramimonadaceae</taxon>
        <taxon>Cymbomonas</taxon>
    </lineage>
</organism>
<proteinExistence type="predicted"/>